<dbReference type="OrthoDB" id="267709at2759"/>
<keyword evidence="1" id="KW-0812">Transmembrane</keyword>
<feature type="signal peptide" evidence="2">
    <location>
        <begin position="1"/>
        <end position="20"/>
    </location>
</feature>
<accession>A0A0S4ITJ3</accession>
<evidence type="ECO:0000256" key="1">
    <source>
        <dbReference type="SAM" id="Phobius"/>
    </source>
</evidence>
<keyword evidence="1" id="KW-1133">Transmembrane helix</keyword>
<evidence type="ECO:0000256" key="2">
    <source>
        <dbReference type="SAM" id="SignalP"/>
    </source>
</evidence>
<evidence type="ECO:0000313" key="4">
    <source>
        <dbReference type="Proteomes" id="UP000051952"/>
    </source>
</evidence>
<dbReference type="VEuPathDB" id="TriTrypDB:BSAL_65380"/>
<proteinExistence type="predicted"/>
<keyword evidence="2" id="KW-0732">Signal</keyword>
<sequence>MKFTSISMALVCAMLMKSAAATTQYVAPALTDSLSASSQAYLIGISSTFLFLVCAFMAVSALTGIDYSNDSLLVVDVEPTVDEQ</sequence>
<name>A0A0S4ITJ3_BODSA</name>
<feature type="transmembrane region" description="Helical" evidence="1">
    <location>
        <begin position="40"/>
        <end position="62"/>
    </location>
</feature>
<dbReference type="Proteomes" id="UP000051952">
    <property type="component" value="Unassembled WGS sequence"/>
</dbReference>
<dbReference type="EMBL" id="CYKH01000397">
    <property type="protein sequence ID" value="CUF74402.1"/>
    <property type="molecule type" value="Genomic_DNA"/>
</dbReference>
<organism evidence="3 4">
    <name type="scientific">Bodo saltans</name>
    <name type="common">Flagellated protozoan</name>
    <dbReference type="NCBI Taxonomy" id="75058"/>
    <lineage>
        <taxon>Eukaryota</taxon>
        <taxon>Discoba</taxon>
        <taxon>Euglenozoa</taxon>
        <taxon>Kinetoplastea</taxon>
        <taxon>Metakinetoplastina</taxon>
        <taxon>Eubodonida</taxon>
        <taxon>Bodonidae</taxon>
        <taxon>Bodo</taxon>
    </lineage>
</organism>
<dbReference type="OMA" id="MVKIDYD"/>
<reference evidence="4" key="1">
    <citation type="submission" date="2015-09" db="EMBL/GenBank/DDBJ databases">
        <authorList>
            <consortium name="Pathogen Informatics"/>
        </authorList>
    </citation>
    <scope>NUCLEOTIDE SEQUENCE [LARGE SCALE GENOMIC DNA]</scope>
    <source>
        <strain evidence="4">Lake Konstanz</strain>
    </source>
</reference>
<keyword evidence="4" id="KW-1185">Reference proteome</keyword>
<feature type="chain" id="PRO_5006621530" evidence="2">
    <location>
        <begin position="21"/>
        <end position="84"/>
    </location>
</feature>
<gene>
    <name evidence="3" type="ORF">BSAL_65380</name>
</gene>
<keyword evidence="1" id="KW-0472">Membrane</keyword>
<protein>
    <submittedName>
        <fullName evidence="3">Membrane-associated protein, putative</fullName>
    </submittedName>
</protein>
<dbReference type="AlphaFoldDB" id="A0A0S4ITJ3"/>
<evidence type="ECO:0000313" key="3">
    <source>
        <dbReference type="EMBL" id="CUF74402.1"/>
    </source>
</evidence>